<feature type="repeat" description="ANK" evidence="3">
    <location>
        <begin position="421"/>
        <end position="446"/>
    </location>
</feature>
<dbReference type="PROSITE" id="PS50297">
    <property type="entry name" value="ANK_REP_REGION"/>
    <property type="match status" value="2"/>
</dbReference>
<evidence type="ECO:0000256" key="1">
    <source>
        <dbReference type="ARBA" id="ARBA00022737"/>
    </source>
</evidence>
<dbReference type="RefSeq" id="XP_024891887.1">
    <property type="nucleotide sequence ID" value="XM_025036119.1"/>
</dbReference>
<feature type="repeat" description="ANK" evidence="3">
    <location>
        <begin position="193"/>
        <end position="225"/>
    </location>
</feature>
<feature type="repeat" description="ANK" evidence="3">
    <location>
        <begin position="126"/>
        <end position="158"/>
    </location>
</feature>
<reference evidence="5" key="1">
    <citation type="submission" date="2025-08" db="UniProtKB">
        <authorList>
            <consortium name="RefSeq"/>
        </authorList>
    </citation>
    <scope>IDENTIFICATION</scope>
    <source>
        <tissue evidence="5">Whole body</tissue>
    </source>
</reference>
<keyword evidence="2 3" id="KW-0040">ANK repeat</keyword>
<dbReference type="PANTHER" id="PTHR24198:SF165">
    <property type="entry name" value="ANKYRIN REPEAT-CONTAINING PROTEIN-RELATED"/>
    <property type="match status" value="1"/>
</dbReference>
<dbReference type="InterPro" id="IPR036770">
    <property type="entry name" value="Ankyrin_rpt-contain_sf"/>
</dbReference>
<organism evidence="4 5">
    <name type="scientific">Temnothorax curvispinosus</name>
    <dbReference type="NCBI Taxonomy" id="300111"/>
    <lineage>
        <taxon>Eukaryota</taxon>
        <taxon>Metazoa</taxon>
        <taxon>Ecdysozoa</taxon>
        <taxon>Arthropoda</taxon>
        <taxon>Hexapoda</taxon>
        <taxon>Insecta</taxon>
        <taxon>Pterygota</taxon>
        <taxon>Neoptera</taxon>
        <taxon>Endopterygota</taxon>
        <taxon>Hymenoptera</taxon>
        <taxon>Apocrita</taxon>
        <taxon>Aculeata</taxon>
        <taxon>Formicoidea</taxon>
        <taxon>Formicidae</taxon>
        <taxon>Myrmicinae</taxon>
        <taxon>Temnothorax</taxon>
    </lineage>
</organism>
<evidence type="ECO:0000313" key="4">
    <source>
        <dbReference type="Proteomes" id="UP000504618"/>
    </source>
</evidence>
<protein>
    <submittedName>
        <fullName evidence="5">Transient receptor potential cation channel protein painless-like</fullName>
    </submittedName>
</protein>
<dbReference type="SUPFAM" id="SSF48403">
    <property type="entry name" value="Ankyrin repeat"/>
    <property type="match status" value="1"/>
</dbReference>
<keyword evidence="1" id="KW-0677">Repeat</keyword>
<sequence length="466" mass="53002">MFESFNVKMSFDENGLNCCKKKKNKNSITEVYQLPAFSSRKDADFDTNSVVHLIVHLTSIITSSLNITLYPVKNASFAVHSLDLSLVDAIKKKDFHFFKEIIEDILKKQPSNSEYVNPINYVNSFSGDTYLDIVSRNGLTEFTVYLLHKGAEINRVNAIHNRGPIHFATESGHVATLTVLLEHPMINPNLEARQETALHIAVGKDDLTCAGLLLEKGASASIPNSKGLTALRLAAMKGQRNMVELILEKNQQYLDIDTSEDDYEETTREVMRRNLPDLSLPPKYFKVNVYEFEYYLIKKDETDFLIRMELFETEALHSVVEELLKMTVQYNRHKAMIGILEKFKGRRFNVKAAEMATLLGRPTILQKLLPEIEPEMANNLILIVCRQLGTPGKVRNMSDLLECLKLIFEQKKINVRYMDDLGNTPLYYASQANCHEVVALLLGQGSYLGDVFKVSYVYPNILTNCR</sequence>
<gene>
    <name evidence="5" type="primary">LOC112467479</name>
</gene>
<dbReference type="Proteomes" id="UP000504618">
    <property type="component" value="Unplaced"/>
</dbReference>
<dbReference type="SMART" id="SM00248">
    <property type="entry name" value="ANK"/>
    <property type="match status" value="5"/>
</dbReference>
<evidence type="ECO:0000256" key="2">
    <source>
        <dbReference type="ARBA" id="ARBA00023043"/>
    </source>
</evidence>
<dbReference type="GeneID" id="112467479"/>
<name>A0A6J1RB04_9HYME</name>
<evidence type="ECO:0000313" key="5">
    <source>
        <dbReference type="RefSeq" id="XP_024891887.1"/>
    </source>
</evidence>
<proteinExistence type="predicted"/>
<dbReference type="Pfam" id="PF00023">
    <property type="entry name" value="Ank"/>
    <property type="match status" value="1"/>
</dbReference>
<dbReference type="Pfam" id="PF12796">
    <property type="entry name" value="Ank_2"/>
    <property type="match status" value="1"/>
</dbReference>
<dbReference type="PANTHER" id="PTHR24198">
    <property type="entry name" value="ANKYRIN REPEAT AND PROTEIN KINASE DOMAIN-CONTAINING PROTEIN"/>
    <property type="match status" value="1"/>
</dbReference>
<dbReference type="Gene3D" id="1.25.40.20">
    <property type="entry name" value="Ankyrin repeat-containing domain"/>
    <property type="match status" value="2"/>
</dbReference>
<evidence type="ECO:0000256" key="3">
    <source>
        <dbReference type="PROSITE-ProRule" id="PRU00023"/>
    </source>
</evidence>
<dbReference type="InterPro" id="IPR002110">
    <property type="entry name" value="Ankyrin_rpt"/>
</dbReference>
<dbReference type="AlphaFoldDB" id="A0A6J1RB04"/>
<feature type="repeat" description="ANK" evidence="3">
    <location>
        <begin position="226"/>
        <end position="258"/>
    </location>
</feature>
<dbReference type="PROSITE" id="PS50088">
    <property type="entry name" value="ANK_REPEAT"/>
    <property type="match status" value="4"/>
</dbReference>
<keyword evidence="4" id="KW-1185">Reference proteome</keyword>
<dbReference type="OrthoDB" id="2157354at2759"/>
<accession>A0A6J1RB04</accession>